<keyword evidence="2" id="KW-1185">Reference proteome</keyword>
<reference evidence="1 2" key="1">
    <citation type="submission" date="2011-11" db="EMBL/GenBank/DDBJ databases">
        <title>The Genome Sequence of Dialister succinatiphilus YIT 11850.</title>
        <authorList>
            <consortium name="The Broad Institute Genome Sequencing Platform"/>
            <person name="Earl A."/>
            <person name="Ward D."/>
            <person name="Feldgarden M."/>
            <person name="Gevers D."/>
            <person name="Morotomi M."/>
            <person name="Young S.K."/>
            <person name="Zeng Q."/>
            <person name="Gargeya S."/>
            <person name="Fitzgerald M."/>
            <person name="Haas B."/>
            <person name="Abouelleil A."/>
            <person name="Alvarado L."/>
            <person name="Arachchi H.M."/>
            <person name="Berlin A."/>
            <person name="Brown A."/>
            <person name="Chapman S.B."/>
            <person name="Dunbar C."/>
            <person name="Gearin G."/>
            <person name="Goldberg J."/>
            <person name="Griggs A."/>
            <person name="Gujja S."/>
            <person name="Heiman D."/>
            <person name="Howarth C."/>
            <person name="Lui A."/>
            <person name="MacDonald P.J.P."/>
            <person name="Montmayeur A."/>
            <person name="Murphy C."/>
            <person name="Neiman D."/>
            <person name="Pearson M."/>
            <person name="Priest M."/>
            <person name="Roberts A."/>
            <person name="Saif S."/>
            <person name="Shea T."/>
            <person name="Sisk P."/>
            <person name="Stolte C."/>
            <person name="Sykes S."/>
            <person name="Wortman J."/>
            <person name="Nusbaum C."/>
            <person name="Birren B."/>
        </authorList>
    </citation>
    <scope>NUCLEOTIDE SEQUENCE [LARGE SCALE GENOMIC DNA]</scope>
    <source>
        <strain evidence="1 2">YIT 11850</strain>
    </source>
</reference>
<comment type="caution">
    <text evidence="1">The sequence shown here is derived from an EMBL/GenBank/DDBJ whole genome shotgun (WGS) entry which is preliminary data.</text>
</comment>
<evidence type="ECO:0000313" key="1">
    <source>
        <dbReference type="EMBL" id="EHO63882.1"/>
    </source>
</evidence>
<sequence length="78" mass="8804">MHDKNTDGYPCQSVLRASQNQASTLDCRKETPCSNPELVVRECGLMLYVDVNPCFRHWYCFRNFQAPGGIAGRAPELP</sequence>
<dbReference type="EMBL" id="ADLT01000007">
    <property type="protein sequence ID" value="EHO63882.1"/>
    <property type="molecule type" value="Genomic_DNA"/>
</dbReference>
<evidence type="ECO:0000313" key="2">
    <source>
        <dbReference type="Proteomes" id="UP000003277"/>
    </source>
</evidence>
<gene>
    <name evidence="1" type="ORF">HMPREF9453_00242</name>
</gene>
<dbReference type="Proteomes" id="UP000003277">
    <property type="component" value="Unassembled WGS sequence"/>
</dbReference>
<dbReference type="AlphaFoldDB" id="H1CY04"/>
<accession>H1CY04</accession>
<name>H1CY04_9FIRM</name>
<proteinExistence type="predicted"/>
<organism evidence="1 2">
    <name type="scientific">Dialister succinatiphilus YIT 11850</name>
    <dbReference type="NCBI Taxonomy" id="742743"/>
    <lineage>
        <taxon>Bacteria</taxon>
        <taxon>Bacillati</taxon>
        <taxon>Bacillota</taxon>
        <taxon>Negativicutes</taxon>
        <taxon>Veillonellales</taxon>
        <taxon>Veillonellaceae</taxon>
        <taxon>Dialister</taxon>
    </lineage>
</organism>
<protein>
    <submittedName>
        <fullName evidence="1">Uncharacterized protein</fullName>
    </submittedName>
</protein>
<dbReference type="HOGENOM" id="CLU_2616302_0_0_9"/>